<keyword evidence="2" id="KW-1003">Cell membrane</keyword>
<evidence type="ECO:0000256" key="7">
    <source>
        <dbReference type="SAM" id="Phobius"/>
    </source>
</evidence>
<evidence type="ECO:0000256" key="4">
    <source>
        <dbReference type="ARBA" id="ARBA00022692"/>
    </source>
</evidence>
<keyword evidence="5 7" id="KW-1133">Transmembrane helix</keyword>
<evidence type="ECO:0000313" key="8">
    <source>
        <dbReference type="EMBL" id="QCD46883.1"/>
    </source>
</evidence>
<dbReference type="PANTHER" id="PTHR30341:SF0">
    <property type="entry name" value="NA(+)_H(+) ANTIPORTER NHAA"/>
    <property type="match status" value="1"/>
</dbReference>
<dbReference type="InterPro" id="IPR023171">
    <property type="entry name" value="Na/H_antiporter_dom_sf"/>
</dbReference>
<evidence type="ECO:0000256" key="1">
    <source>
        <dbReference type="ARBA" id="ARBA00004429"/>
    </source>
</evidence>
<protein>
    <submittedName>
        <fullName evidence="8">Na+/H+ antiporter</fullName>
    </submittedName>
</protein>
<keyword evidence="6 7" id="KW-0472">Membrane</keyword>
<dbReference type="GO" id="GO:0015385">
    <property type="term" value="F:sodium:proton antiporter activity"/>
    <property type="evidence" value="ECO:0007669"/>
    <property type="project" value="TreeGrafter"/>
</dbReference>
<name>A0A6G5QMC1_CAMRE</name>
<evidence type="ECO:0000256" key="5">
    <source>
        <dbReference type="ARBA" id="ARBA00022989"/>
    </source>
</evidence>
<feature type="transmembrane region" description="Helical" evidence="7">
    <location>
        <begin position="61"/>
        <end position="90"/>
    </location>
</feature>
<dbReference type="GO" id="GO:0005886">
    <property type="term" value="C:plasma membrane"/>
    <property type="evidence" value="ECO:0007669"/>
    <property type="project" value="UniProtKB-SubCell"/>
</dbReference>
<dbReference type="InterPro" id="IPR004670">
    <property type="entry name" value="NhaA"/>
</dbReference>
<evidence type="ECO:0000256" key="6">
    <source>
        <dbReference type="ARBA" id="ARBA00023136"/>
    </source>
</evidence>
<dbReference type="AlphaFoldDB" id="A0A6G5QMC1"/>
<keyword evidence="4 7" id="KW-0812">Transmembrane</keyword>
<gene>
    <name evidence="8" type="ORF">CRECT_1224</name>
</gene>
<dbReference type="Gene3D" id="1.20.1530.10">
    <property type="entry name" value="Na+/H+ antiporter like domain"/>
    <property type="match status" value="1"/>
</dbReference>
<evidence type="ECO:0000313" key="9">
    <source>
        <dbReference type="Proteomes" id="UP000502377"/>
    </source>
</evidence>
<accession>A0A6G5QMC1</accession>
<keyword evidence="3" id="KW-0997">Cell inner membrane</keyword>
<organism evidence="8 9">
    <name type="scientific">Campylobacter rectus</name>
    <name type="common">Wolinella recta</name>
    <dbReference type="NCBI Taxonomy" id="203"/>
    <lineage>
        <taxon>Bacteria</taxon>
        <taxon>Pseudomonadati</taxon>
        <taxon>Campylobacterota</taxon>
        <taxon>Epsilonproteobacteria</taxon>
        <taxon>Campylobacterales</taxon>
        <taxon>Campylobacteraceae</taxon>
        <taxon>Campylobacter</taxon>
    </lineage>
</organism>
<proteinExistence type="predicted"/>
<feature type="transmembrane region" description="Helical" evidence="7">
    <location>
        <begin position="6"/>
        <end position="28"/>
    </location>
</feature>
<reference evidence="8 9" key="1">
    <citation type="submission" date="2016-07" db="EMBL/GenBank/DDBJ databases">
        <title>Comparative genomics of the Campylobacter concisus group.</title>
        <authorList>
            <person name="Miller W.G."/>
            <person name="Yee E."/>
            <person name="Chapman M.H."/>
            <person name="Huynh S."/>
            <person name="Bono J.L."/>
            <person name="On S.L.W."/>
            <person name="StLeger J."/>
            <person name="Foster G."/>
            <person name="Parker C.T."/>
        </authorList>
    </citation>
    <scope>NUCLEOTIDE SEQUENCE [LARGE SCALE GENOMIC DNA]</scope>
    <source>
        <strain evidence="8 9">ATCC 33238</strain>
    </source>
</reference>
<dbReference type="EMBL" id="CP012543">
    <property type="protein sequence ID" value="QCD46883.1"/>
    <property type="molecule type" value="Genomic_DNA"/>
</dbReference>
<feature type="transmembrane region" description="Helical" evidence="7">
    <location>
        <begin position="35"/>
        <end position="55"/>
    </location>
</feature>
<dbReference type="KEGG" id="crx:CRECT_1224"/>
<evidence type="ECO:0000256" key="2">
    <source>
        <dbReference type="ARBA" id="ARBA00022475"/>
    </source>
</evidence>
<sequence>MPASLKIFLVTPSIIDDVCAILIMAIFYSGHLSAMSFMVAAAATLGLLALNLAGVNKKACYVILGIILWVSVLKSGVHATLTGVVAAFFIPLKAKRARARCQSRSSTTCTAT</sequence>
<dbReference type="PANTHER" id="PTHR30341">
    <property type="entry name" value="SODIUM ION/PROTON ANTIPORTER NHAA-RELATED"/>
    <property type="match status" value="1"/>
</dbReference>
<dbReference type="Pfam" id="PF06965">
    <property type="entry name" value="Na_H_antiport_1"/>
    <property type="match status" value="1"/>
</dbReference>
<evidence type="ECO:0000256" key="3">
    <source>
        <dbReference type="ARBA" id="ARBA00022519"/>
    </source>
</evidence>
<dbReference type="Proteomes" id="UP000502377">
    <property type="component" value="Chromosome"/>
</dbReference>
<dbReference type="GO" id="GO:0006885">
    <property type="term" value="P:regulation of pH"/>
    <property type="evidence" value="ECO:0007669"/>
    <property type="project" value="InterPro"/>
</dbReference>
<comment type="subcellular location">
    <subcellularLocation>
        <location evidence="1">Cell inner membrane</location>
        <topology evidence="1">Multi-pass membrane protein</topology>
    </subcellularLocation>
</comment>